<keyword evidence="10" id="KW-1185">Reference proteome</keyword>
<gene>
    <name evidence="9" type="ORF">SKTS_17940</name>
</gene>
<dbReference type="InterPro" id="IPR051156">
    <property type="entry name" value="Mito/Outer_Membr_Metalloprot"/>
</dbReference>
<reference evidence="10" key="1">
    <citation type="submission" date="2020-03" db="EMBL/GenBank/DDBJ databases">
        <title>Complete genome sequence of sulfur-oxidizing bacterium skT11.</title>
        <authorList>
            <person name="Kanda M."/>
            <person name="Kojima H."/>
            <person name="Fukui M."/>
        </authorList>
    </citation>
    <scope>NUCLEOTIDE SEQUENCE [LARGE SCALE GENOMIC DNA]</scope>
    <source>
        <strain evidence="10">skT11</strain>
    </source>
</reference>
<evidence type="ECO:0000313" key="9">
    <source>
        <dbReference type="EMBL" id="BCB26908.1"/>
    </source>
</evidence>
<evidence type="ECO:0000256" key="5">
    <source>
        <dbReference type="ARBA" id="ARBA00023049"/>
    </source>
</evidence>
<dbReference type="Pfam" id="PF01435">
    <property type="entry name" value="Peptidase_M48"/>
    <property type="match status" value="1"/>
</dbReference>
<name>A0A6F8VB20_9PROT</name>
<evidence type="ECO:0000259" key="8">
    <source>
        <dbReference type="Pfam" id="PF01435"/>
    </source>
</evidence>
<evidence type="ECO:0000256" key="4">
    <source>
        <dbReference type="ARBA" id="ARBA00022833"/>
    </source>
</evidence>
<evidence type="ECO:0000256" key="3">
    <source>
        <dbReference type="ARBA" id="ARBA00022801"/>
    </source>
</evidence>
<dbReference type="GO" id="GO:0016020">
    <property type="term" value="C:membrane"/>
    <property type="evidence" value="ECO:0007669"/>
    <property type="project" value="TreeGrafter"/>
</dbReference>
<accession>A0A6F8VB20</accession>
<dbReference type="InterPro" id="IPR001915">
    <property type="entry name" value="Peptidase_M48"/>
</dbReference>
<dbReference type="GO" id="GO:0004222">
    <property type="term" value="F:metalloendopeptidase activity"/>
    <property type="evidence" value="ECO:0007669"/>
    <property type="project" value="InterPro"/>
</dbReference>
<proteinExistence type="inferred from homology"/>
<evidence type="ECO:0000313" key="10">
    <source>
        <dbReference type="Proteomes" id="UP000502260"/>
    </source>
</evidence>
<evidence type="ECO:0000256" key="7">
    <source>
        <dbReference type="SAM" id="SignalP"/>
    </source>
</evidence>
<dbReference type="PANTHER" id="PTHR22726">
    <property type="entry name" value="METALLOENDOPEPTIDASE OMA1"/>
    <property type="match status" value="1"/>
</dbReference>
<keyword evidence="4 6" id="KW-0862">Zinc</keyword>
<comment type="similarity">
    <text evidence="6">Belongs to the peptidase M48 family.</text>
</comment>
<keyword evidence="2" id="KW-0479">Metal-binding</keyword>
<dbReference type="GO" id="GO:0051603">
    <property type="term" value="P:proteolysis involved in protein catabolic process"/>
    <property type="evidence" value="ECO:0007669"/>
    <property type="project" value="TreeGrafter"/>
</dbReference>
<keyword evidence="7" id="KW-0732">Signal</keyword>
<dbReference type="Proteomes" id="UP000502260">
    <property type="component" value="Chromosome"/>
</dbReference>
<dbReference type="EMBL" id="AP022853">
    <property type="protein sequence ID" value="BCB26908.1"/>
    <property type="molecule type" value="Genomic_DNA"/>
</dbReference>
<feature type="chain" id="PRO_5026041606" description="Peptidase M48 domain-containing protein" evidence="7">
    <location>
        <begin position="24"/>
        <end position="288"/>
    </location>
</feature>
<comment type="cofactor">
    <cofactor evidence="6">
        <name>Zn(2+)</name>
        <dbReference type="ChEBI" id="CHEBI:29105"/>
    </cofactor>
    <text evidence="6">Binds 1 zinc ion per subunit.</text>
</comment>
<protein>
    <recommendedName>
        <fullName evidence="8">Peptidase M48 domain-containing protein</fullName>
    </recommendedName>
</protein>
<keyword evidence="5 6" id="KW-0482">Metalloprotease</keyword>
<dbReference type="RefSeq" id="WP_173063576.1">
    <property type="nucleotide sequence ID" value="NZ_AP022853.1"/>
</dbReference>
<dbReference type="AlphaFoldDB" id="A0A6F8VB20"/>
<evidence type="ECO:0000256" key="6">
    <source>
        <dbReference type="RuleBase" id="RU003983"/>
    </source>
</evidence>
<dbReference type="GO" id="GO:0046872">
    <property type="term" value="F:metal ion binding"/>
    <property type="evidence" value="ECO:0007669"/>
    <property type="project" value="UniProtKB-KW"/>
</dbReference>
<organism evidence="9 10">
    <name type="scientific">Sulfurimicrobium lacus</name>
    <dbReference type="NCBI Taxonomy" id="2715678"/>
    <lineage>
        <taxon>Bacteria</taxon>
        <taxon>Pseudomonadati</taxon>
        <taxon>Pseudomonadota</taxon>
        <taxon>Betaproteobacteria</taxon>
        <taxon>Nitrosomonadales</taxon>
        <taxon>Sulfuricellaceae</taxon>
        <taxon>Sulfurimicrobium</taxon>
    </lineage>
</organism>
<keyword evidence="1 6" id="KW-0645">Protease</keyword>
<keyword evidence="3 6" id="KW-0378">Hydrolase</keyword>
<sequence length="288" mass="30850">MKYARAKLAVLALSALFATQTWAIGGFNLDLNKIISAGKNLGEASKDVSEPEEISIGEGMASVLLGAAPLAKNEALQRYVNQVGRYLTLQTERPDLPWYFGVLDSNSVNAFATPGGHIFVTSGLLRKMRSEAELAGVLSHEIAHVLRKHHLAAMKKAGGMGFLADVASIAVEQKGGGGYGKELSKNLISGMKEVMVRGLDKGDEYEADRMGIVIATRSGYDPYGLPAVLQTLEGLSGSSDVSLLFSTHPSPDSRLDTLSGLMQSNFDHYQGQSVSDRFRHLVPNGAKN</sequence>
<dbReference type="PANTHER" id="PTHR22726:SF1">
    <property type="entry name" value="METALLOENDOPEPTIDASE OMA1, MITOCHONDRIAL"/>
    <property type="match status" value="1"/>
</dbReference>
<feature type="domain" description="Peptidase M48" evidence="8">
    <location>
        <begin position="76"/>
        <end position="260"/>
    </location>
</feature>
<dbReference type="KEGG" id="slac:SKTS_17940"/>
<evidence type="ECO:0000256" key="1">
    <source>
        <dbReference type="ARBA" id="ARBA00022670"/>
    </source>
</evidence>
<dbReference type="CDD" id="cd07333">
    <property type="entry name" value="M48C_bepA_like"/>
    <property type="match status" value="1"/>
</dbReference>
<feature type="signal peptide" evidence="7">
    <location>
        <begin position="1"/>
        <end position="23"/>
    </location>
</feature>
<dbReference type="Gene3D" id="3.30.2010.10">
    <property type="entry name" value="Metalloproteases ('zincins'), catalytic domain"/>
    <property type="match status" value="1"/>
</dbReference>
<evidence type="ECO:0000256" key="2">
    <source>
        <dbReference type="ARBA" id="ARBA00022723"/>
    </source>
</evidence>